<dbReference type="RefSeq" id="WP_083961479.1">
    <property type="nucleotide sequence ID" value="NZ_FMAC01000015.1"/>
</dbReference>
<proteinExistence type="predicted"/>
<evidence type="ECO:0000259" key="2">
    <source>
        <dbReference type="PROSITE" id="PS50110"/>
    </source>
</evidence>
<sequence length="131" mass="13760">MRILIVEDEFLIALDIEDAVQSLGHEVVGPANSFSRAKELAPDVDVALVDVRLVDGVTGPDIAEHLSSSHGATVVFMTGNPEVVRASTAAIGVLTKPFKSGQVAEVVRYATAVRQGRHPVPPAGLELLPAT</sequence>
<evidence type="ECO:0000313" key="3">
    <source>
        <dbReference type="EMBL" id="SCB37568.1"/>
    </source>
</evidence>
<accession>A0A1C3WCK3</accession>
<reference evidence="4" key="1">
    <citation type="submission" date="2016-08" db="EMBL/GenBank/DDBJ databases">
        <authorList>
            <person name="Varghese N."/>
            <person name="Submissions Spin"/>
        </authorList>
    </citation>
    <scope>NUCLEOTIDE SEQUENCE [LARGE SCALE GENOMIC DNA]</scope>
    <source>
        <strain evidence="4">CCBAU 57015</strain>
    </source>
</reference>
<feature type="modified residue" description="4-aspartylphosphate" evidence="1">
    <location>
        <position position="50"/>
    </location>
</feature>
<dbReference type="PROSITE" id="PS50110">
    <property type="entry name" value="RESPONSE_REGULATORY"/>
    <property type="match status" value="1"/>
</dbReference>
<feature type="domain" description="Response regulatory" evidence="2">
    <location>
        <begin position="2"/>
        <end position="111"/>
    </location>
</feature>
<dbReference type="OrthoDB" id="7060229at2"/>
<evidence type="ECO:0000256" key="1">
    <source>
        <dbReference type="PROSITE-ProRule" id="PRU00169"/>
    </source>
</evidence>
<dbReference type="Pfam" id="PF00072">
    <property type="entry name" value="Response_reg"/>
    <property type="match status" value="1"/>
</dbReference>
<dbReference type="EMBL" id="FMAC01000015">
    <property type="protein sequence ID" value="SCB37568.1"/>
    <property type="molecule type" value="Genomic_DNA"/>
</dbReference>
<keyword evidence="4" id="KW-1185">Reference proteome</keyword>
<name>A0A1C3WCK3_9HYPH</name>
<dbReference type="NCBIfam" id="NF009972">
    <property type="entry name" value="PRK13435.1-3"/>
    <property type="match status" value="1"/>
</dbReference>
<gene>
    <name evidence="3" type="ORF">GA0061100_11540</name>
</gene>
<dbReference type="AlphaFoldDB" id="A0A1C3WCK3"/>
<dbReference type="Gene3D" id="3.40.50.2300">
    <property type="match status" value="1"/>
</dbReference>
<organism evidence="3 4">
    <name type="scientific">Rhizobium hainanense</name>
    <dbReference type="NCBI Taxonomy" id="52131"/>
    <lineage>
        <taxon>Bacteria</taxon>
        <taxon>Pseudomonadati</taxon>
        <taxon>Pseudomonadota</taxon>
        <taxon>Alphaproteobacteria</taxon>
        <taxon>Hyphomicrobiales</taxon>
        <taxon>Rhizobiaceae</taxon>
        <taxon>Rhizobium/Agrobacterium group</taxon>
        <taxon>Rhizobium</taxon>
    </lineage>
</organism>
<dbReference type="GO" id="GO:0000160">
    <property type="term" value="P:phosphorelay signal transduction system"/>
    <property type="evidence" value="ECO:0007669"/>
    <property type="project" value="InterPro"/>
</dbReference>
<dbReference type="Proteomes" id="UP000186228">
    <property type="component" value="Unassembled WGS sequence"/>
</dbReference>
<keyword evidence="1" id="KW-0597">Phosphoprotein</keyword>
<dbReference type="InterPro" id="IPR001789">
    <property type="entry name" value="Sig_transdc_resp-reg_receiver"/>
</dbReference>
<dbReference type="STRING" id="52131.GA0061100_11540"/>
<protein>
    <submittedName>
        <fullName evidence="3">Response regulator receiver domain-containing protein</fullName>
    </submittedName>
</protein>
<dbReference type="SUPFAM" id="SSF52172">
    <property type="entry name" value="CheY-like"/>
    <property type="match status" value="1"/>
</dbReference>
<dbReference type="InterPro" id="IPR011006">
    <property type="entry name" value="CheY-like_superfamily"/>
</dbReference>
<evidence type="ECO:0000313" key="4">
    <source>
        <dbReference type="Proteomes" id="UP000186228"/>
    </source>
</evidence>
<dbReference type="SMART" id="SM00448">
    <property type="entry name" value="REC"/>
    <property type="match status" value="1"/>
</dbReference>